<dbReference type="InterPro" id="IPR001387">
    <property type="entry name" value="Cro/C1-type_HTH"/>
</dbReference>
<comment type="similarity">
    <text evidence="1">Belongs to the short-chain fatty acyl-CoA assimilation regulator (ScfR) family.</text>
</comment>
<evidence type="ECO:0000259" key="2">
    <source>
        <dbReference type="PROSITE" id="PS50943"/>
    </source>
</evidence>
<organism evidence="3 4">
    <name type="scientific">Actinomadura alba</name>
    <dbReference type="NCBI Taxonomy" id="406431"/>
    <lineage>
        <taxon>Bacteria</taxon>
        <taxon>Bacillati</taxon>
        <taxon>Actinomycetota</taxon>
        <taxon>Actinomycetes</taxon>
        <taxon>Streptosporangiales</taxon>
        <taxon>Thermomonosporaceae</taxon>
        <taxon>Actinomadura</taxon>
    </lineage>
</organism>
<proteinExistence type="inferred from homology"/>
<dbReference type="InterPro" id="IPR010359">
    <property type="entry name" value="IrrE_HExxH"/>
</dbReference>
<keyword evidence="4" id="KW-1185">Reference proteome</keyword>
<dbReference type="PANTHER" id="PTHR43236">
    <property type="entry name" value="ANTITOXIN HIGA1"/>
    <property type="match status" value="1"/>
</dbReference>
<dbReference type="InterPro" id="IPR010982">
    <property type="entry name" value="Lambda_DNA-bd_dom_sf"/>
</dbReference>
<dbReference type="PROSITE" id="PS50943">
    <property type="entry name" value="HTH_CROC1"/>
    <property type="match status" value="1"/>
</dbReference>
<accession>A0ABR7M365</accession>
<dbReference type="Pfam" id="PF01381">
    <property type="entry name" value="HTH_3"/>
    <property type="match status" value="1"/>
</dbReference>
<evidence type="ECO:0000256" key="1">
    <source>
        <dbReference type="ARBA" id="ARBA00007227"/>
    </source>
</evidence>
<gene>
    <name evidence="3" type="ORF">HKK74_37665</name>
</gene>
<reference evidence="3 4" key="1">
    <citation type="submission" date="2020-06" db="EMBL/GenBank/DDBJ databases">
        <title>Actinomadura xiongansis sp. nov., isolated from soil of Baiyangdian.</title>
        <authorList>
            <person name="Zhang X."/>
        </authorList>
    </citation>
    <scope>NUCLEOTIDE SEQUENCE [LARGE SCALE GENOMIC DNA]</scope>
    <source>
        <strain evidence="3 4">HBUM206468</strain>
    </source>
</reference>
<name>A0ABR7M365_9ACTN</name>
<dbReference type="InterPro" id="IPR052345">
    <property type="entry name" value="Rad_response_metalloprotease"/>
</dbReference>
<comment type="caution">
    <text evidence="3">The sequence shown here is derived from an EMBL/GenBank/DDBJ whole genome shotgun (WGS) entry which is preliminary data.</text>
</comment>
<dbReference type="EMBL" id="JABVEC010000060">
    <property type="protein sequence ID" value="MBC6471175.1"/>
    <property type="molecule type" value="Genomic_DNA"/>
</dbReference>
<dbReference type="Gene3D" id="1.10.10.2910">
    <property type="match status" value="1"/>
</dbReference>
<sequence length="360" mass="39331">MKETRSWLDVGQRVRESRIAAGLSQEDLARAVDLGRTMIAKIEAGKREIDALELSRLAQALGLPLGHFLSKPPAALSRRSELSDDTASEAAGESYRLDASLQTWLADIRQLVAHGVLEVPEHRNYPERVRDHESACAAARWVRSELGLSVEPIDTLMSICEKMGQLIAVVETPGDGASLIDDVIAAAVVSLTGDPGRRRTTAAHELGHFVLGDEYSSDLGIHASREDREKVINSFAAELLLPMSVVKDRAANNVCSRDELVRLAASYRVSWTLAVNQAVKAGVGDRNLSRDRPTKAELLEAIGWAPQPDLESLRVPPVFAQAVLQAWRQSMITSARAVEMMRGELSASDLPIREEPDPEP</sequence>
<dbReference type="SUPFAM" id="SSF47413">
    <property type="entry name" value="lambda repressor-like DNA-binding domains"/>
    <property type="match status" value="1"/>
</dbReference>
<dbReference type="Proteomes" id="UP000805614">
    <property type="component" value="Unassembled WGS sequence"/>
</dbReference>
<dbReference type="PANTHER" id="PTHR43236:SF1">
    <property type="entry name" value="BLL7220 PROTEIN"/>
    <property type="match status" value="1"/>
</dbReference>
<evidence type="ECO:0000313" key="3">
    <source>
        <dbReference type="EMBL" id="MBC6471175.1"/>
    </source>
</evidence>
<dbReference type="Pfam" id="PF06114">
    <property type="entry name" value="Peptidase_M78"/>
    <property type="match status" value="1"/>
</dbReference>
<dbReference type="CDD" id="cd00093">
    <property type="entry name" value="HTH_XRE"/>
    <property type="match status" value="1"/>
</dbReference>
<feature type="domain" description="HTH cro/C1-type" evidence="2">
    <location>
        <begin position="14"/>
        <end position="68"/>
    </location>
</feature>
<protein>
    <submittedName>
        <fullName evidence="3">Helix-turn-helix domain-containing protein</fullName>
    </submittedName>
</protein>
<evidence type="ECO:0000313" key="4">
    <source>
        <dbReference type="Proteomes" id="UP000805614"/>
    </source>
</evidence>
<dbReference type="SMART" id="SM00530">
    <property type="entry name" value="HTH_XRE"/>
    <property type="match status" value="1"/>
</dbReference>
<dbReference type="RefSeq" id="WP_187248216.1">
    <property type="nucleotide sequence ID" value="NZ_BAAAOK010000032.1"/>
</dbReference>
<dbReference type="Gene3D" id="1.10.260.40">
    <property type="entry name" value="lambda repressor-like DNA-binding domains"/>
    <property type="match status" value="1"/>
</dbReference>